<feature type="signal peptide" evidence="3">
    <location>
        <begin position="1"/>
        <end position="26"/>
    </location>
</feature>
<evidence type="ECO:0000256" key="3">
    <source>
        <dbReference type="SAM" id="SignalP"/>
    </source>
</evidence>
<feature type="domain" description="Bacterial repeat" evidence="4">
    <location>
        <begin position="177"/>
        <end position="229"/>
    </location>
</feature>
<feature type="compositionally biased region" description="Polar residues" evidence="1">
    <location>
        <begin position="531"/>
        <end position="554"/>
    </location>
</feature>
<keyword evidence="2" id="KW-0472">Membrane</keyword>
<evidence type="ECO:0000313" key="6">
    <source>
        <dbReference type="Proteomes" id="UP000481852"/>
    </source>
</evidence>
<dbReference type="RefSeq" id="WP_154523589.1">
    <property type="nucleotide sequence ID" value="NZ_VULZ01000003.1"/>
</dbReference>
<accession>A0A6L5X426</accession>
<feature type="compositionally biased region" description="Low complexity" evidence="1">
    <location>
        <begin position="425"/>
        <end position="437"/>
    </location>
</feature>
<keyword evidence="2" id="KW-1133">Transmembrane helix</keyword>
<feature type="region of interest" description="Disordered" evidence="1">
    <location>
        <begin position="529"/>
        <end position="554"/>
    </location>
</feature>
<reference evidence="5 6" key="1">
    <citation type="submission" date="2019-08" db="EMBL/GenBank/DDBJ databases">
        <title>In-depth cultivation of the pig gut microbiome towards novel bacterial diversity and tailored functional studies.</title>
        <authorList>
            <person name="Wylensek D."/>
            <person name="Hitch T.C.A."/>
            <person name="Clavel T."/>
        </authorList>
    </citation>
    <scope>NUCLEOTIDE SEQUENCE [LARGE SCALE GENOMIC DNA]</scope>
    <source>
        <strain evidence="5 6">Oil+RF-744-WCA-WT-11</strain>
    </source>
</reference>
<dbReference type="Proteomes" id="UP000481852">
    <property type="component" value="Unassembled WGS sequence"/>
</dbReference>
<feature type="region of interest" description="Disordered" evidence="1">
    <location>
        <begin position="275"/>
        <end position="339"/>
    </location>
</feature>
<feature type="compositionally biased region" description="Low complexity" evidence="1">
    <location>
        <begin position="279"/>
        <end position="304"/>
    </location>
</feature>
<keyword evidence="3" id="KW-0732">Signal</keyword>
<keyword evidence="2" id="KW-0812">Transmembrane</keyword>
<gene>
    <name evidence="5" type="ORF">FYJ35_04070</name>
</gene>
<feature type="domain" description="Bacterial repeat" evidence="4">
    <location>
        <begin position="670"/>
        <end position="756"/>
    </location>
</feature>
<feature type="transmembrane region" description="Helical" evidence="2">
    <location>
        <begin position="1020"/>
        <end position="1040"/>
    </location>
</feature>
<evidence type="ECO:0000313" key="5">
    <source>
        <dbReference type="EMBL" id="MSS14227.1"/>
    </source>
</evidence>
<feature type="compositionally biased region" description="Polar residues" evidence="1">
    <location>
        <begin position="468"/>
        <end position="477"/>
    </location>
</feature>
<evidence type="ECO:0000259" key="4">
    <source>
        <dbReference type="Pfam" id="PF18998"/>
    </source>
</evidence>
<evidence type="ECO:0000256" key="1">
    <source>
        <dbReference type="SAM" id="MobiDB-lite"/>
    </source>
</evidence>
<comment type="caution">
    <text evidence="5">The sequence shown here is derived from an EMBL/GenBank/DDBJ whole genome shotgun (WGS) entry which is preliminary data.</text>
</comment>
<proteinExistence type="predicted"/>
<sequence>MMKRRQMLGLLAACALAFTGSFTGYADPVTYDTTSNASYGGQQFNFDAGTPKLYPGDKVYGAAAIYLGADNAQAGKAESLSKADDGTSLWKDGTAAVYTVKDLTPAADTAQTEMVPLTDENGNPVTNEDGSPAMVPQQITQQPEGKVYQLDLAGYVVEAIGGTLSGSGDTDPSASALTVTASDGSQQTAMPDAKYFAEGSQVTVTADAAPDGQQFSGWSVSKIGADGSVQTADDVSALGLSGLSAEALKNATLTFTMGKPDQVVVFTAQYEAAQKETEQPATEAPATGQAAADQQQTDAAGQDTSQSINVEGGAATEEAGNAAASADASDASSASTDSQQAQSVNVSVIFVTDDGSDSTIVTPYSDGFSQAINTQAENSKGQVFDKWTASDPAVQFSDPASASSTVTFAAAPSADVTIQAVYKDAPAAPAQTETTAESDAQNTSDQPETKATEAPQAETKATEAPQAETKTTEAPQETASLLTVNLEGAENPAAVSLQNAANSNKIEAGTQVPEGTVVTATVEGVEKASDVSVTTSDGASVQTKENDGDGSQNVSVTFTMPAEETTVNVAEQKPDDHTLTVNKDDNGASHYTKVTVTDKDGNSIPDLKKLQKDQIIVVKAENSSASPVVTVTGADSSKIVNTDASGQTFTFAMPDQDVTVNVTAPEDKTYKVSVTVTGGVITSDSNNASGAYLAGTSLSVKADDAPAGKAFDGWTFSDQNLLKEVPGDLTQTALSFELKSPLIASAKLTVTANYKDIMYNLTVTSGSGTGQYAASTPATITADAPKEGYRFSGWTIASGTGTFADQKAATTTFTCSSDASVQANYEPIPYKITVKNGKPSGTYTIGQKVSLQADYPAAGKEFDKWTVTSGKIELGDKSSYYSTATVKASDATITAVYKNGPDPANNTISGLQNDMEYLKSSTLTFNAVGAGMDNTNPNPGDYRYRPTGYQIGSVTGSWTQAPYQTSMAINAVGDYTLTVTYAKDVYDGNTWKADGTTDQKSITIHVVNTLSVKTGDTSPIIPLAIVAAAALAAIILLVVIRKKNRR</sequence>
<feature type="domain" description="Bacterial repeat" evidence="4">
    <location>
        <begin position="760"/>
        <end position="828"/>
    </location>
</feature>
<dbReference type="AlphaFoldDB" id="A0A6L5X426"/>
<dbReference type="EMBL" id="VULZ01000003">
    <property type="protein sequence ID" value="MSS14227.1"/>
    <property type="molecule type" value="Genomic_DNA"/>
</dbReference>
<name>A0A6L5X426_9FIRM</name>
<evidence type="ECO:0000256" key="2">
    <source>
        <dbReference type="SAM" id="Phobius"/>
    </source>
</evidence>
<feature type="region of interest" description="Disordered" evidence="1">
    <location>
        <begin position="425"/>
        <end position="477"/>
    </location>
</feature>
<organism evidence="5 6">
    <name type="scientific">Porcincola intestinalis</name>
    <dbReference type="NCBI Taxonomy" id="2606632"/>
    <lineage>
        <taxon>Bacteria</taxon>
        <taxon>Bacillati</taxon>
        <taxon>Bacillota</taxon>
        <taxon>Clostridia</taxon>
        <taxon>Lachnospirales</taxon>
        <taxon>Lachnospiraceae</taxon>
        <taxon>Porcincola</taxon>
    </lineage>
</organism>
<protein>
    <recommendedName>
        <fullName evidence="4">Bacterial repeat domain-containing protein</fullName>
    </recommendedName>
</protein>
<feature type="chain" id="PRO_5026874206" description="Bacterial repeat domain-containing protein" evidence="3">
    <location>
        <begin position="27"/>
        <end position="1046"/>
    </location>
</feature>
<dbReference type="InterPro" id="IPR044060">
    <property type="entry name" value="Bacterial_rp_domain"/>
</dbReference>
<feature type="domain" description="Bacterial repeat" evidence="4">
    <location>
        <begin position="837"/>
        <end position="899"/>
    </location>
</feature>
<keyword evidence="6" id="KW-1185">Reference proteome</keyword>
<dbReference type="Pfam" id="PF18998">
    <property type="entry name" value="Flg_new_2"/>
    <property type="match status" value="4"/>
</dbReference>
<feature type="compositionally biased region" description="Low complexity" evidence="1">
    <location>
        <begin position="311"/>
        <end position="339"/>
    </location>
</feature>